<keyword evidence="1" id="KW-0812">Transmembrane</keyword>
<dbReference type="eggNOG" id="COG0767">
    <property type="taxonomic scope" value="Bacteria"/>
</dbReference>
<sequence length="366" mass="38907">MDSSQGLCVRIYGDWLLGNTRPGSQELESALSVVTTSEQAIRFDAGDLGEWDTGLLIFIRRCYDLAQERGLEVDFSGLPEGAQNMMALSLAVPEPAKADGRKVSWLSRVGERSLAVGGGVRSYCDFFGQFLLDLLAFVTGRGQVRRRDFFLLCQETGVQALPIVMLLNCLTGLIIAFIGVIQLQKFAADIFVADLVGLATARELGAVITGVIMAGRTGAAFAAQIGSMQVNEEVDALTTFGISPMQFLVVPRVVALVLMMPLLGVVADIVGILGGLIIAVSISDVSVIQYFNQVHQAVGLNDFFIGIFKCAVFGLIIGIAGCYRGLNCGRDASSVGLATTSAVVTSITWLVVADAIFAVLCHLLGI</sequence>
<dbReference type="InterPro" id="IPR030802">
    <property type="entry name" value="Permease_MalE"/>
</dbReference>
<dbReference type="NCBIfam" id="TIGR00056">
    <property type="entry name" value="MlaE family lipid ABC transporter permease subunit"/>
    <property type="match status" value="1"/>
</dbReference>
<dbReference type="KEGG" id="caa:Caka_1262"/>
<dbReference type="InterPro" id="IPR003453">
    <property type="entry name" value="ABC_MlaE_roteobac"/>
</dbReference>
<dbReference type="PANTHER" id="PTHR30188">
    <property type="entry name" value="ABC TRANSPORTER PERMEASE PROTEIN-RELATED"/>
    <property type="match status" value="1"/>
</dbReference>
<dbReference type="GO" id="GO:0043190">
    <property type="term" value="C:ATP-binding cassette (ABC) transporter complex"/>
    <property type="evidence" value="ECO:0007669"/>
    <property type="project" value="InterPro"/>
</dbReference>
<evidence type="ECO:0008006" key="4">
    <source>
        <dbReference type="Google" id="ProtNLM"/>
    </source>
</evidence>
<keyword evidence="3" id="KW-1185">Reference proteome</keyword>
<name>D5EIN3_CORAD</name>
<comment type="similarity">
    <text evidence="1">Belongs to the MlaE permease family.</text>
</comment>
<feature type="transmembrane region" description="Helical" evidence="1">
    <location>
        <begin position="335"/>
        <end position="365"/>
    </location>
</feature>
<proteinExistence type="inferred from homology"/>
<dbReference type="PANTHER" id="PTHR30188:SF3">
    <property type="entry name" value="ABC TRANSPORTER PERMEASE"/>
    <property type="match status" value="1"/>
</dbReference>
<dbReference type="Pfam" id="PF02405">
    <property type="entry name" value="MlaE"/>
    <property type="match status" value="1"/>
</dbReference>
<evidence type="ECO:0000313" key="2">
    <source>
        <dbReference type="EMBL" id="ADE54282.1"/>
    </source>
</evidence>
<protein>
    <recommendedName>
        <fullName evidence="4">STAS domain-containing protein</fullName>
    </recommendedName>
</protein>
<evidence type="ECO:0000256" key="1">
    <source>
        <dbReference type="RuleBase" id="RU362044"/>
    </source>
</evidence>
<gene>
    <name evidence="2" type="ordered locus">Caka_1262</name>
</gene>
<dbReference type="HOGENOM" id="CLU_045686_0_2_0"/>
<keyword evidence="1" id="KW-0472">Membrane</keyword>
<dbReference type="Proteomes" id="UP000000925">
    <property type="component" value="Chromosome"/>
</dbReference>
<reference evidence="2 3" key="1">
    <citation type="journal article" date="2010" name="Stand. Genomic Sci.">
        <title>Complete genome sequence of Coraliomargarita akajimensis type strain (04OKA010-24).</title>
        <authorList>
            <person name="Mavromatis K."/>
            <person name="Abt B."/>
            <person name="Brambilla E."/>
            <person name="Lapidus A."/>
            <person name="Copeland A."/>
            <person name="Deshpande S."/>
            <person name="Nolan M."/>
            <person name="Lucas S."/>
            <person name="Tice H."/>
            <person name="Cheng J.F."/>
            <person name="Han C."/>
            <person name="Detter J.C."/>
            <person name="Woyke T."/>
            <person name="Goodwin L."/>
            <person name="Pitluck S."/>
            <person name="Held B."/>
            <person name="Brettin T."/>
            <person name="Tapia R."/>
            <person name="Ivanova N."/>
            <person name="Mikhailova N."/>
            <person name="Pati A."/>
            <person name="Liolios K."/>
            <person name="Chen A."/>
            <person name="Palaniappan K."/>
            <person name="Land M."/>
            <person name="Hauser L."/>
            <person name="Chang Y.J."/>
            <person name="Jeffries C.D."/>
            <person name="Rohde M."/>
            <person name="Goker M."/>
            <person name="Bristow J."/>
            <person name="Eisen J.A."/>
            <person name="Markowitz V."/>
            <person name="Hugenholtz P."/>
            <person name="Klenk H.P."/>
            <person name="Kyrpides N.C."/>
        </authorList>
    </citation>
    <scope>NUCLEOTIDE SEQUENCE [LARGE SCALE GENOMIC DNA]</scope>
    <source>
        <strain evidence="3">DSM 45221 / IAM 15411 / JCM 23193 / KCTC 12865</strain>
    </source>
</reference>
<accession>D5EIN3</accession>
<feature type="transmembrane region" description="Helical" evidence="1">
    <location>
        <begin position="160"/>
        <end position="181"/>
    </location>
</feature>
<organism evidence="2 3">
    <name type="scientific">Coraliomargarita akajimensis (strain DSM 45221 / IAM 15411 / JCM 23193 / KCTC 12865 / 04OKA010-24)</name>
    <dbReference type="NCBI Taxonomy" id="583355"/>
    <lineage>
        <taxon>Bacteria</taxon>
        <taxon>Pseudomonadati</taxon>
        <taxon>Verrucomicrobiota</taxon>
        <taxon>Opitutia</taxon>
        <taxon>Puniceicoccales</taxon>
        <taxon>Coraliomargaritaceae</taxon>
        <taxon>Coraliomargarita</taxon>
    </lineage>
</organism>
<feature type="transmembrane region" description="Helical" evidence="1">
    <location>
        <begin position="253"/>
        <end position="283"/>
    </location>
</feature>
<dbReference type="STRING" id="583355.Caka_1262"/>
<dbReference type="RefSeq" id="WP_013043004.1">
    <property type="nucleotide sequence ID" value="NC_014008.1"/>
</dbReference>
<feature type="transmembrane region" description="Helical" evidence="1">
    <location>
        <begin position="303"/>
        <end position="323"/>
    </location>
</feature>
<dbReference type="EMBL" id="CP001998">
    <property type="protein sequence ID" value="ADE54282.1"/>
    <property type="molecule type" value="Genomic_DNA"/>
</dbReference>
<dbReference type="GO" id="GO:0005548">
    <property type="term" value="F:phospholipid transporter activity"/>
    <property type="evidence" value="ECO:0007669"/>
    <property type="project" value="TreeGrafter"/>
</dbReference>
<keyword evidence="1" id="KW-1133">Transmembrane helix</keyword>
<dbReference type="AlphaFoldDB" id="D5EIN3"/>
<comment type="caution">
    <text evidence="1">Lacks conserved residue(s) required for the propagation of feature annotation.</text>
</comment>
<evidence type="ECO:0000313" key="3">
    <source>
        <dbReference type="Proteomes" id="UP000000925"/>
    </source>
</evidence>